<protein>
    <submittedName>
        <fullName evidence="2">ROK family protein</fullName>
    </submittedName>
</protein>
<evidence type="ECO:0000313" key="5">
    <source>
        <dbReference type="Proteomes" id="UP000501945"/>
    </source>
</evidence>
<reference evidence="4 5" key="1">
    <citation type="submission" date="2019-12" db="EMBL/GenBank/DDBJ databases">
        <title>Whole genome sequences of Lactococcus raffinolactis strains isolated from sewage.</title>
        <authorList>
            <person name="Ybazeta G."/>
            <person name="Ross M."/>
            <person name="Brabant-Kirwan D."/>
            <person name="Saleh M."/>
            <person name="Dillon J.A."/>
            <person name="Splinter K."/>
            <person name="Nokhbeh R."/>
        </authorList>
    </citation>
    <scope>NUCLEOTIDE SEQUENCE [LARGE SCALE GENOMIC DNA]</scope>
    <source>
        <strain evidence="3 4">Lr_19_14</strain>
        <strain evidence="2 5">Lr_19_5</strain>
    </source>
</reference>
<dbReference type="EMBL" id="CP047616">
    <property type="protein sequence ID" value="QIW54392.1"/>
    <property type="molecule type" value="Genomic_DNA"/>
</dbReference>
<gene>
    <name evidence="3" type="ORF">GU334_08360</name>
    <name evidence="2" type="ORF">GU336_09740</name>
</gene>
<dbReference type="Proteomes" id="UP000501558">
    <property type="component" value="Chromosome"/>
</dbReference>
<evidence type="ECO:0000313" key="4">
    <source>
        <dbReference type="Proteomes" id="UP000501558"/>
    </source>
</evidence>
<dbReference type="PANTHER" id="PTHR18964">
    <property type="entry name" value="ROK (REPRESSOR, ORF, KINASE) FAMILY"/>
    <property type="match status" value="1"/>
</dbReference>
<dbReference type="Gene3D" id="3.30.420.40">
    <property type="match status" value="2"/>
</dbReference>
<dbReference type="PANTHER" id="PTHR18964:SF170">
    <property type="entry name" value="SUGAR KINASE"/>
    <property type="match status" value="1"/>
</dbReference>
<accession>A0A5R9CBD0</accession>
<dbReference type="SUPFAM" id="SSF53067">
    <property type="entry name" value="Actin-like ATPase domain"/>
    <property type="match status" value="1"/>
</dbReference>
<sequence>MSLLTIDVGGTSIKYALFRKGALSQKGSFPTPTSLTAYYEVLTELVKNYEQLYQITGVAISSPGAVNKTTGAIEGASALPYIHHFDIRGELEARFVLPVSMENDANCAALAELKFGAAKGMKDVIFMVLGTGVGGAIVIDGKIRHGQHLFGGELGFMLMDDTHSFSELGTAIGMANRYKARTGKDLTGEAIFNLAHAGEEIAQEEMTVFLFNVAKGIFNLAYAFDPECIVIGGGVSQAEWLIPELEKELQKMLNKFRIAPFLPVIKACQYRNDANLVGAAVDFQQTFKAKVSD</sequence>
<evidence type="ECO:0000313" key="2">
    <source>
        <dbReference type="EMBL" id="QIW54392.1"/>
    </source>
</evidence>
<dbReference type="InterPro" id="IPR043129">
    <property type="entry name" value="ATPase_NBD"/>
</dbReference>
<dbReference type="CDD" id="cd24152">
    <property type="entry name" value="ASKHA_NBD_ROK-like"/>
    <property type="match status" value="1"/>
</dbReference>
<dbReference type="RefSeq" id="WP_138492523.1">
    <property type="nucleotide sequence ID" value="NZ_CP047614.1"/>
</dbReference>
<proteinExistence type="inferred from homology"/>
<name>A0A5R9CBD0_9LACT</name>
<comment type="similarity">
    <text evidence="1">Belongs to the ROK (NagC/XylR) family.</text>
</comment>
<dbReference type="Pfam" id="PF00480">
    <property type="entry name" value="ROK"/>
    <property type="match status" value="1"/>
</dbReference>
<organism evidence="2 5">
    <name type="scientific">Pseudolactococcus raffinolactis</name>
    <dbReference type="NCBI Taxonomy" id="1366"/>
    <lineage>
        <taxon>Bacteria</taxon>
        <taxon>Bacillati</taxon>
        <taxon>Bacillota</taxon>
        <taxon>Bacilli</taxon>
        <taxon>Lactobacillales</taxon>
        <taxon>Streptococcaceae</taxon>
        <taxon>Pseudolactococcus</taxon>
    </lineage>
</organism>
<dbReference type="Proteomes" id="UP000501945">
    <property type="component" value="Chromosome"/>
</dbReference>
<dbReference type="EMBL" id="CP047628">
    <property type="protein sequence ID" value="QIW58915.1"/>
    <property type="molecule type" value="Genomic_DNA"/>
</dbReference>
<dbReference type="AlphaFoldDB" id="A0A5R9CBD0"/>
<evidence type="ECO:0000313" key="3">
    <source>
        <dbReference type="EMBL" id="QIW58915.1"/>
    </source>
</evidence>
<keyword evidence="4" id="KW-1185">Reference proteome</keyword>
<dbReference type="InterPro" id="IPR000600">
    <property type="entry name" value="ROK"/>
</dbReference>
<evidence type="ECO:0000256" key="1">
    <source>
        <dbReference type="ARBA" id="ARBA00006479"/>
    </source>
</evidence>